<accession>A0ACC0A0I3</accession>
<sequence>MKAKGEGMGKEHRIGYEDTSISLSLNIFLLCHELSSKELKLFLGLYTSYVTLVRNVMEFMRLLFFGKKMNGSLKEFLDELISLLYCNKELSGFSPLKEMEHQSDVVIVDYGVNLLMTFDLIPLSIDHALRFGEVKKIEYFKYIHLRNHATIATSTRHLKRID</sequence>
<organism evidence="1 2">
    <name type="scientific">Catharanthus roseus</name>
    <name type="common">Madagascar periwinkle</name>
    <name type="synonym">Vinca rosea</name>
    <dbReference type="NCBI Taxonomy" id="4058"/>
    <lineage>
        <taxon>Eukaryota</taxon>
        <taxon>Viridiplantae</taxon>
        <taxon>Streptophyta</taxon>
        <taxon>Embryophyta</taxon>
        <taxon>Tracheophyta</taxon>
        <taxon>Spermatophyta</taxon>
        <taxon>Magnoliopsida</taxon>
        <taxon>eudicotyledons</taxon>
        <taxon>Gunneridae</taxon>
        <taxon>Pentapetalae</taxon>
        <taxon>asterids</taxon>
        <taxon>lamiids</taxon>
        <taxon>Gentianales</taxon>
        <taxon>Apocynaceae</taxon>
        <taxon>Rauvolfioideae</taxon>
        <taxon>Vinceae</taxon>
        <taxon>Catharanthinae</taxon>
        <taxon>Catharanthus</taxon>
    </lineage>
</organism>
<evidence type="ECO:0000313" key="1">
    <source>
        <dbReference type="EMBL" id="KAI5653598.1"/>
    </source>
</evidence>
<dbReference type="EMBL" id="CM044707">
    <property type="protein sequence ID" value="KAI5653598.1"/>
    <property type="molecule type" value="Genomic_DNA"/>
</dbReference>
<evidence type="ECO:0000313" key="2">
    <source>
        <dbReference type="Proteomes" id="UP001060085"/>
    </source>
</evidence>
<proteinExistence type="predicted"/>
<name>A0ACC0A0I3_CATRO</name>
<dbReference type="Proteomes" id="UP001060085">
    <property type="component" value="Linkage Group LG07"/>
</dbReference>
<reference evidence="2" key="1">
    <citation type="journal article" date="2023" name="Nat. Plants">
        <title>Single-cell RNA sequencing provides a high-resolution roadmap for understanding the multicellular compartmentation of specialized metabolism.</title>
        <authorList>
            <person name="Sun S."/>
            <person name="Shen X."/>
            <person name="Li Y."/>
            <person name="Li Y."/>
            <person name="Wang S."/>
            <person name="Li R."/>
            <person name="Zhang H."/>
            <person name="Shen G."/>
            <person name="Guo B."/>
            <person name="Wei J."/>
            <person name="Xu J."/>
            <person name="St-Pierre B."/>
            <person name="Chen S."/>
            <person name="Sun C."/>
        </authorList>
    </citation>
    <scope>NUCLEOTIDE SEQUENCE [LARGE SCALE GENOMIC DNA]</scope>
</reference>
<gene>
    <name evidence="1" type="ORF">M9H77_30785</name>
</gene>
<protein>
    <submittedName>
        <fullName evidence="1">Uncharacterized protein</fullName>
    </submittedName>
</protein>
<keyword evidence="2" id="KW-1185">Reference proteome</keyword>
<comment type="caution">
    <text evidence="1">The sequence shown here is derived from an EMBL/GenBank/DDBJ whole genome shotgun (WGS) entry which is preliminary data.</text>
</comment>